<accession>A0A448ZFZ3</accession>
<evidence type="ECO:0000313" key="3">
    <source>
        <dbReference type="Proteomes" id="UP000291116"/>
    </source>
</evidence>
<keyword evidence="3" id="KW-1185">Reference proteome</keyword>
<dbReference type="AlphaFoldDB" id="A0A448ZFZ3"/>
<organism evidence="2 3">
    <name type="scientific">Pseudo-nitzschia multistriata</name>
    <dbReference type="NCBI Taxonomy" id="183589"/>
    <lineage>
        <taxon>Eukaryota</taxon>
        <taxon>Sar</taxon>
        <taxon>Stramenopiles</taxon>
        <taxon>Ochrophyta</taxon>
        <taxon>Bacillariophyta</taxon>
        <taxon>Bacillariophyceae</taxon>
        <taxon>Bacillariophycidae</taxon>
        <taxon>Bacillariales</taxon>
        <taxon>Bacillariaceae</taxon>
        <taxon>Pseudo-nitzschia</taxon>
    </lineage>
</organism>
<gene>
    <name evidence="2" type="ORF">PSNMU_V1.4_AUG-EV-PASAV3_0078350</name>
</gene>
<feature type="region of interest" description="Disordered" evidence="1">
    <location>
        <begin position="90"/>
        <end position="167"/>
    </location>
</feature>
<sequence>MKHLAKRNATLRQKLKANLAAKKIHNLLTTMLGLDYNGNCTISEKQIDEIAMLMKVFAGKNAYSKFDFHEIHEAIVNSLVKNKKVILIPPSIDDTDSETKESEREYNDERSNGNFTEEPDSVQPSFEGDVDDSTKEEQSLNAPTDEYEDPSVRSDPSGLLAPEEYARDEVSDEVCNDDFSGMVQKTVTNGTMEEPIDIEKLVFSDHDGMAESNNMYQK</sequence>
<protein>
    <submittedName>
        <fullName evidence="2">Uncharacterized protein</fullName>
    </submittedName>
</protein>
<evidence type="ECO:0000256" key="1">
    <source>
        <dbReference type="SAM" id="MobiDB-lite"/>
    </source>
</evidence>
<evidence type="ECO:0000313" key="2">
    <source>
        <dbReference type="EMBL" id="VEU40936.1"/>
    </source>
</evidence>
<feature type="compositionally biased region" description="Basic and acidic residues" evidence="1">
    <location>
        <begin position="97"/>
        <end position="111"/>
    </location>
</feature>
<proteinExistence type="predicted"/>
<dbReference type="Proteomes" id="UP000291116">
    <property type="component" value="Unassembled WGS sequence"/>
</dbReference>
<reference evidence="2 3" key="1">
    <citation type="submission" date="2019-01" db="EMBL/GenBank/DDBJ databases">
        <authorList>
            <person name="Ferrante I. M."/>
        </authorList>
    </citation>
    <scope>NUCLEOTIDE SEQUENCE [LARGE SCALE GENOMIC DNA]</scope>
    <source>
        <strain evidence="2 3">B856</strain>
    </source>
</reference>
<dbReference type="EMBL" id="CAACVS010000318">
    <property type="protein sequence ID" value="VEU40936.1"/>
    <property type="molecule type" value="Genomic_DNA"/>
</dbReference>
<name>A0A448ZFZ3_9STRA</name>